<evidence type="ECO:0000313" key="2">
    <source>
        <dbReference type="Proteomes" id="UP000024635"/>
    </source>
</evidence>
<gene>
    <name evidence="1" type="primary">Acey_s0028.g1752</name>
    <name evidence="1" type="ORF">Y032_0028g1752</name>
</gene>
<proteinExistence type="predicted"/>
<dbReference type="Proteomes" id="UP000024635">
    <property type="component" value="Unassembled WGS sequence"/>
</dbReference>
<dbReference type="AlphaFoldDB" id="A0A016UTF8"/>
<evidence type="ECO:0000313" key="1">
    <source>
        <dbReference type="EMBL" id="EYC18236.1"/>
    </source>
</evidence>
<reference evidence="2" key="1">
    <citation type="journal article" date="2015" name="Nat. Genet.">
        <title>The genome and transcriptome of the zoonotic hookworm Ancylostoma ceylanicum identify infection-specific gene families.</title>
        <authorList>
            <person name="Schwarz E.M."/>
            <person name="Hu Y."/>
            <person name="Antoshechkin I."/>
            <person name="Miller M.M."/>
            <person name="Sternberg P.W."/>
            <person name="Aroian R.V."/>
        </authorList>
    </citation>
    <scope>NUCLEOTIDE SEQUENCE</scope>
    <source>
        <strain evidence="2">HY135</strain>
    </source>
</reference>
<name>A0A016UTF8_9BILA</name>
<organism evidence="1 2">
    <name type="scientific">Ancylostoma ceylanicum</name>
    <dbReference type="NCBI Taxonomy" id="53326"/>
    <lineage>
        <taxon>Eukaryota</taxon>
        <taxon>Metazoa</taxon>
        <taxon>Ecdysozoa</taxon>
        <taxon>Nematoda</taxon>
        <taxon>Chromadorea</taxon>
        <taxon>Rhabditida</taxon>
        <taxon>Rhabditina</taxon>
        <taxon>Rhabditomorpha</taxon>
        <taxon>Strongyloidea</taxon>
        <taxon>Ancylostomatidae</taxon>
        <taxon>Ancylostomatinae</taxon>
        <taxon>Ancylostoma</taxon>
    </lineage>
</organism>
<keyword evidence="2" id="KW-1185">Reference proteome</keyword>
<comment type="caution">
    <text evidence="1">The sequence shown here is derived from an EMBL/GenBank/DDBJ whole genome shotgun (WGS) entry which is preliminary data.</text>
</comment>
<protein>
    <submittedName>
        <fullName evidence="1">Uncharacterized protein</fullName>
    </submittedName>
</protein>
<sequence>MPLNKVDYYAPDASWEWQPLPGMRGAASGWHHLSFFLTATPEKDILKPPPIPNNKGLKLATVVEIML</sequence>
<dbReference type="EMBL" id="JARK01001364">
    <property type="protein sequence ID" value="EYC18236.1"/>
    <property type="molecule type" value="Genomic_DNA"/>
</dbReference>
<accession>A0A016UTF8</accession>